<keyword evidence="2" id="KW-1185">Reference proteome</keyword>
<comment type="caution">
    <text evidence="1">The sequence shown here is derived from an EMBL/GenBank/DDBJ whole genome shotgun (WGS) entry which is preliminary data.</text>
</comment>
<dbReference type="RefSeq" id="WP_130967792.1">
    <property type="nucleotide sequence ID" value="NZ_SIXI01000003.1"/>
</dbReference>
<dbReference type="AlphaFoldDB" id="A0A4Q9H2N9"/>
<protein>
    <submittedName>
        <fullName evidence="1">Uncharacterized protein</fullName>
    </submittedName>
</protein>
<sequence>MVNAGPGLTAYAQLPELAGHVVRIQLEGVKPEHAERVRLLAGVDSLLDVCSYTDEGGERHSAGACLVSLAVLDGLKPGPDVVPVFHVPPHGPRSDALAPAAVPLQVLVELGEGAPWGASIRVIFTPAVKS</sequence>
<reference evidence="1 2" key="1">
    <citation type="submission" date="2019-02" db="EMBL/GenBank/DDBJ databases">
        <title>Aquabacterium sp. strain KMB7.</title>
        <authorList>
            <person name="Chen W.-M."/>
        </authorList>
    </citation>
    <scope>NUCLEOTIDE SEQUENCE [LARGE SCALE GENOMIC DNA]</scope>
    <source>
        <strain evidence="1 2">KMB7</strain>
    </source>
</reference>
<evidence type="ECO:0000313" key="1">
    <source>
        <dbReference type="EMBL" id="TBO31337.1"/>
    </source>
</evidence>
<evidence type="ECO:0000313" key="2">
    <source>
        <dbReference type="Proteomes" id="UP000292120"/>
    </source>
</evidence>
<name>A0A4Q9H2N9_9BURK</name>
<organism evidence="1 2">
    <name type="scientific">Aquabacterium lacunae</name>
    <dbReference type="NCBI Taxonomy" id="2528630"/>
    <lineage>
        <taxon>Bacteria</taxon>
        <taxon>Pseudomonadati</taxon>
        <taxon>Pseudomonadota</taxon>
        <taxon>Betaproteobacteria</taxon>
        <taxon>Burkholderiales</taxon>
        <taxon>Aquabacterium</taxon>
    </lineage>
</organism>
<accession>A0A4Q9H2N9</accession>
<proteinExistence type="predicted"/>
<dbReference type="Proteomes" id="UP000292120">
    <property type="component" value="Unassembled WGS sequence"/>
</dbReference>
<dbReference type="EMBL" id="SIXI01000003">
    <property type="protein sequence ID" value="TBO31337.1"/>
    <property type="molecule type" value="Genomic_DNA"/>
</dbReference>
<gene>
    <name evidence="1" type="ORF">EYS42_08820</name>
</gene>